<dbReference type="AlphaFoldDB" id="A0A7W7DA95"/>
<comment type="caution">
    <text evidence="2">The sequence shown here is derived from an EMBL/GenBank/DDBJ whole genome shotgun (WGS) entry which is preliminary data.</text>
</comment>
<dbReference type="Proteomes" id="UP000542210">
    <property type="component" value="Unassembled WGS sequence"/>
</dbReference>
<feature type="transmembrane region" description="Helical" evidence="1">
    <location>
        <begin position="7"/>
        <end position="24"/>
    </location>
</feature>
<proteinExistence type="predicted"/>
<protein>
    <submittedName>
        <fullName evidence="2">Uncharacterized protein</fullName>
    </submittedName>
</protein>
<gene>
    <name evidence="2" type="ORF">BJ982_004445</name>
</gene>
<keyword evidence="3" id="KW-1185">Reference proteome</keyword>
<evidence type="ECO:0000313" key="3">
    <source>
        <dbReference type="Proteomes" id="UP000542210"/>
    </source>
</evidence>
<reference evidence="2 3" key="1">
    <citation type="submission" date="2020-08" db="EMBL/GenBank/DDBJ databases">
        <title>Sequencing the genomes of 1000 actinobacteria strains.</title>
        <authorList>
            <person name="Klenk H.-P."/>
        </authorList>
    </citation>
    <scope>NUCLEOTIDE SEQUENCE [LARGE SCALE GENOMIC DNA]</scope>
    <source>
        <strain evidence="2 3">DSM 45784</strain>
    </source>
</reference>
<sequence length="30" mass="3276">MRQLNDIIQLLYCAVIVAAAWGLAKFLGLA</sequence>
<accession>A0A7W7DA95</accession>
<keyword evidence="1" id="KW-0472">Membrane</keyword>
<keyword evidence="1" id="KW-0812">Transmembrane</keyword>
<dbReference type="EMBL" id="JACHND010000001">
    <property type="protein sequence ID" value="MBB4702901.1"/>
    <property type="molecule type" value="Genomic_DNA"/>
</dbReference>
<organism evidence="2 3">
    <name type="scientific">Sphaerisporangium siamense</name>
    <dbReference type="NCBI Taxonomy" id="795645"/>
    <lineage>
        <taxon>Bacteria</taxon>
        <taxon>Bacillati</taxon>
        <taxon>Actinomycetota</taxon>
        <taxon>Actinomycetes</taxon>
        <taxon>Streptosporangiales</taxon>
        <taxon>Streptosporangiaceae</taxon>
        <taxon>Sphaerisporangium</taxon>
    </lineage>
</organism>
<evidence type="ECO:0000313" key="2">
    <source>
        <dbReference type="EMBL" id="MBB4702901.1"/>
    </source>
</evidence>
<evidence type="ECO:0000256" key="1">
    <source>
        <dbReference type="SAM" id="Phobius"/>
    </source>
</evidence>
<name>A0A7W7DA95_9ACTN</name>
<keyword evidence="1" id="KW-1133">Transmembrane helix</keyword>